<evidence type="ECO:0000313" key="1">
    <source>
        <dbReference type="EMBL" id="AEO93710.1"/>
    </source>
</evidence>
<reference evidence="1 2" key="1">
    <citation type="submission" date="2011-09" db="EMBL/GenBank/DDBJ databases">
        <authorList>
            <person name="Pope W.H."/>
            <person name="Pedulla M.L."/>
            <person name="Ford M.E."/>
            <person name="Peebles C.L."/>
            <person name="Hatfull G.H."/>
            <person name="Hendrix R.W."/>
        </authorList>
    </citation>
    <scope>NUCLEOTIDE SEQUENCE [LARGE SCALE GENOMIC DNA]</scope>
    <source>
        <strain evidence="1">G</strain>
    </source>
</reference>
<proteinExistence type="predicted"/>
<keyword evidence="2" id="KW-1185">Reference proteome</keyword>
<evidence type="ECO:0000313" key="2">
    <source>
        <dbReference type="Proteomes" id="UP000009273"/>
    </source>
</evidence>
<protein>
    <submittedName>
        <fullName evidence="1">Gp452</fullName>
    </submittedName>
</protein>
<dbReference type="KEGG" id="vg:18563666"/>
<organism evidence="1 2">
    <name type="scientific">Bacillus phage G</name>
    <dbReference type="NCBI Taxonomy" id="2884420"/>
    <lineage>
        <taxon>Viruses</taxon>
        <taxon>Duplodnaviria</taxon>
        <taxon>Heunggongvirae</taxon>
        <taxon>Uroviricota</taxon>
        <taxon>Caudoviricetes</taxon>
        <taxon>Donellivirus</taxon>
        <taxon>Donellivirus gee</taxon>
    </lineage>
</organism>
<dbReference type="Proteomes" id="UP000009273">
    <property type="component" value="Segment"/>
</dbReference>
<dbReference type="EMBL" id="JN638751">
    <property type="protein sequence ID" value="AEO93710.1"/>
    <property type="molecule type" value="Genomic_DNA"/>
</dbReference>
<sequence>MKKIYFNVSNGQIEDPNNSYFPRYKAMCRFGKIKEIYTLFSIDAILENGQDWVDHQIKHEYKDWKYYSNLRKELQNFIAQPKFWFKRTNYKEGLTNKFVWIKIY</sequence>
<dbReference type="RefSeq" id="YP_009015755.1">
    <property type="nucleotide sequence ID" value="NC_023719.1"/>
</dbReference>
<dbReference type="GeneID" id="18563666"/>
<gene>
    <name evidence="1" type="primary">452</name>
    <name evidence="1" type="ORF">G_452</name>
</gene>
<dbReference type="OrthoDB" id="41124at10239"/>
<accession>G3MAJ3</accession>
<name>G3MAJ3_9CAUD</name>